<dbReference type="GO" id="GO:0046872">
    <property type="term" value="F:metal ion binding"/>
    <property type="evidence" value="ECO:0007669"/>
    <property type="project" value="UniProtKB-KW"/>
</dbReference>
<keyword evidence="5" id="KW-0408">Iron</keyword>
<keyword evidence="4" id="KW-0249">Electron transport</keyword>
<dbReference type="GO" id="GO:0020037">
    <property type="term" value="F:heme binding"/>
    <property type="evidence" value="ECO:0007669"/>
    <property type="project" value="InterPro"/>
</dbReference>
<dbReference type="AlphaFoldDB" id="A0A2G1VGP3"/>
<keyword evidence="2" id="KW-0349">Heme</keyword>
<keyword evidence="9" id="KW-1185">Reference proteome</keyword>
<accession>A0A2G1VGP3</accession>
<protein>
    <recommendedName>
        <fullName evidence="7">Cytochrome c-552/DMSO reductase-like haem-binding domain-containing protein</fullName>
    </recommendedName>
</protein>
<organism evidence="8 9">
    <name type="scientific">Marinobacter guineae</name>
    <dbReference type="NCBI Taxonomy" id="432303"/>
    <lineage>
        <taxon>Bacteria</taxon>
        <taxon>Pseudomonadati</taxon>
        <taxon>Pseudomonadota</taxon>
        <taxon>Gammaproteobacteria</taxon>
        <taxon>Pseudomonadales</taxon>
        <taxon>Marinobacteraceae</taxon>
        <taxon>Marinobacter</taxon>
    </lineage>
</organism>
<keyword evidence="6" id="KW-0472">Membrane</keyword>
<dbReference type="EMBL" id="NTFI01000002">
    <property type="protein sequence ID" value="PHQ25936.1"/>
    <property type="molecule type" value="Genomic_DNA"/>
</dbReference>
<keyword evidence="6" id="KW-1133">Transmembrane helix</keyword>
<dbReference type="InterPro" id="IPR019020">
    <property type="entry name" value="Cyt-c552/DMSO_Rdtase_haem-bd"/>
</dbReference>
<dbReference type="RefSeq" id="WP_099618034.1">
    <property type="nucleotide sequence ID" value="NZ_KZ319340.1"/>
</dbReference>
<evidence type="ECO:0000256" key="2">
    <source>
        <dbReference type="ARBA" id="ARBA00022617"/>
    </source>
</evidence>
<evidence type="ECO:0000256" key="3">
    <source>
        <dbReference type="ARBA" id="ARBA00022723"/>
    </source>
</evidence>
<keyword evidence="1" id="KW-0813">Transport</keyword>
<dbReference type="Pfam" id="PF09459">
    <property type="entry name" value="EB_dh"/>
    <property type="match status" value="1"/>
</dbReference>
<proteinExistence type="predicted"/>
<dbReference type="OrthoDB" id="5337932at2"/>
<evidence type="ECO:0000313" key="9">
    <source>
        <dbReference type="Proteomes" id="UP000229044"/>
    </source>
</evidence>
<feature type="domain" description="Cytochrome c-552/DMSO reductase-like haem-binding" evidence="7">
    <location>
        <begin position="36"/>
        <end position="342"/>
    </location>
</feature>
<evidence type="ECO:0000256" key="1">
    <source>
        <dbReference type="ARBA" id="ARBA00022448"/>
    </source>
</evidence>
<gene>
    <name evidence="8" type="ORF">CLH62_10090</name>
</gene>
<dbReference type="CDD" id="cd09625">
    <property type="entry name" value="DOMON_like_cytochrome"/>
    <property type="match status" value="1"/>
</dbReference>
<keyword evidence="3" id="KW-0479">Metal-binding</keyword>
<feature type="transmembrane region" description="Helical" evidence="6">
    <location>
        <begin position="430"/>
        <end position="452"/>
    </location>
</feature>
<evidence type="ECO:0000313" key="8">
    <source>
        <dbReference type="EMBL" id="PHQ25936.1"/>
    </source>
</evidence>
<evidence type="ECO:0000256" key="4">
    <source>
        <dbReference type="ARBA" id="ARBA00022982"/>
    </source>
</evidence>
<evidence type="ECO:0000256" key="5">
    <source>
        <dbReference type="ARBA" id="ARBA00023004"/>
    </source>
</evidence>
<evidence type="ECO:0000256" key="6">
    <source>
        <dbReference type="SAM" id="Phobius"/>
    </source>
</evidence>
<evidence type="ECO:0000259" key="7">
    <source>
        <dbReference type="Pfam" id="PF09459"/>
    </source>
</evidence>
<keyword evidence="6" id="KW-0812">Transmembrane</keyword>
<sequence length="464" mass="51995">MERKNRAAWLVLGLPLALGLAWITHGNGVIQNDPDRNISIPDELTIPMQVQAAFNETHVYFRYRWPANRPHVLHDVLVYQDGEWIKKGGGMPGPNPEGFHEDRVAMMLDDGSVPGFSRYGGYIAIGAGVAGFTSEAPEEVTKSLPGTRIDVTDWASVKSPETLQAQRQAGYFLDLWHWRGHRSNPLNLSDDQWIGEKRGGDSGTSPYTTNWDKEANAPKWMFNPETTGQYALRLDEIPDAQVGPDSPYYLSDNTAVAFDPDHEWKNGDVIPRRYIRQTEGSRSDIKVQSKATWKDGYWDVTLYRQLDTGAPTEDKILENQGLYSAAFAIHRNATGGRWHLVSLPVSLGMGREADLQAVAFSGEQPEWGNNWKEVTLFYPGQVNWPLLISQAHAGAEDIEMGTPVQARHSERQLAIYGIEMEFNDEIISQWRLTLIAGLLTMFGLTIGLLSAFPTRSTRQKGERS</sequence>
<dbReference type="Gene3D" id="2.60.40.1190">
    <property type="match status" value="1"/>
</dbReference>
<reference evidence="8 9" key="1">
    <citation type="submission" date="2017-09" db="EMBL/GenBank/DDBJ databases">
        <title>The draft genome sequences of Marinobacter guineae M3B.</title>
        <authorList>
            <person name="Cao J."/>
        </authorList>
    </citation>
    <scope>NUCLEOTIDE SEQUENCE [LARGE SCALE GENOMIC DNA]</scope>
    <source>
        <strain evidence="8 9">M3B</strain>
    </source>
</reference>
<dbReference type="Proteomes" id="UP000229044">
    <property type="component" value="Unassembled WGS sequence"/>
</dbReference>
<comment type="caution">
    <text evidence="8">The sequence shown here is derived from an EMBL/GenBank/DDBJ whole genome shotgun (WGS) entry which is preliminary data.</text>
</comment>
<name>A0A2G1VGP3_9GAMM</name>